<proteinExistence type="predicted"/>
<reference evidence="1 2" key="1">
    <citation type="journal article" date="2020" name="ISME J.">
        <title>Comparative genomics reveals insights into cyanobacterial evolution and habitat adaptation.</title>
        <authorList>
            <person name="Chen M.Y."/>
            <person name="Teng W.K."/>
            <person name="Zhao L."/>
            <person name="Hu C.X."/>
            <person name="Zhou Y.K."/>
            <person name="Han B.P."/>
            <person name="Song L.R."/>
            <person name="Shu W.S."/>
        </authorList>
    </citation>
    <scope>NUCLEOTIDE SEQUENCE [LARGE SCALE GENOMIC DNA]</scope>
    <source>
        <strain evidence="1 2">FACHB-1344</strain>
    </source>
</reference>
<comment type="caution">
    <text evidence="1">The sequence shown here is derived from an EMBL/GenBank/DDBJ whole genome shotgun (WGS) entry which is preliminary data.</text>
</comment>
<evidence type="ECO:0000313" key="1">
    <source>
        <dbReference type="EMBL" id="MBD2623373.1"/>
    </source>
</evidence>
<sequence length="107" mass="11933">MSITFQLVLALLSRGQVKISAHGYDELANDGILVRDVITGIREAVILEDYPEYPQGRCVLVLQKDSQGKPVHVVWGIAKNTESPAVLVTAYRPDPARWSSDFTRRKP</sequence>
<accession>A0ABR8HV30</accession>
<name>A0ABR8HV30_9CHRO</name>
<gene>
    <name evidence="1" type="ORF">H6G48_17525</name>
</gene>
<dbReference type="Proteomes" id="UP000636187">
    <property type="component" value="Unassembled WGS sequence"/>
</dbReference>
<dbReference type="EMBL" id="JACJSW010000180">
    <property type="protein sequence ID" value="MBD2623373.1"/>
    <property type="molecule type" value="Genomic_DNA"/>
</dbReference>
<dbReference type="InterPro" id="IPR025354">
    <property type="entry name" value="DUF4258"/>
</dbReference>
<keyword evidence="2" id="KW-1185">Reference proteome</keyword>
<organism evidence="1 2">
    <name type="scientific">Microcystis flos-aquae FACHB-1344</name>
    <dbReference type="NCBI Taxonomy" id="2692899"/>
    <lineage>
        <taxon>Bacteria</taxon>
        <taxon>Bacillati</taxon>
        <taxon>Cyanobacteriota</taxon>
        <taxon>Cyanophyceae</taxon>
        <taxon>Oscillatoriophycideae</taxon>
        <taxon>Chroococcales</taxon>
        <taxon>Microcystaceae</taxon>
        <taxon>Microcystis</taxon>
    </lineage>
</organism>
<dbReference type="Pfam" id="PF14076">
    <property type="entry name" value="DUF4258"/>
    <property type="match status" value="1"/>
</dbReference>
<evidence type="ECO:0000313" key="2">
    <source>
        <dbReference type="Proteomes" id="UP000636187"/>
    </source>
</evidence>
<protein>
    <submittedName>
        <fullName evidence="1">DUF4258 domain-containing protein</fullName>
    </submittedName>
</protein>